<evidence type="ECO:0000313" key="1">
    <source>
        <dbReference type="EMBL" id="KAG8535293.1"/>
    </source>
</evidence>
<sequence>RSESYVPEAQSGGHRLTYPQRMDENRGHLTNRILNLTLEIIFILTGEDYAVVKKKSGKYVMPNSCFSESERWSKTRVKSNNEWRILELTNKILELLTGE</sequence>
<proteinExistence type="predicted"/>
<dbReference type="Proteomes" id="UP000824782">
    <property type="component" value="Unassembled WGS sequence"/>
</dbReference>
<accession>A0AAV6YGP3</accession>
<feature type="non-terminal residue" evidence="1">
    <location>
        <position position="1"/>
    </location>
</feature>
<comment type="caution">
    <text evidence="1">The sequence shown here is derived from an EMBL/GenBank/DDBJ whole genome shotgun (WGS) entry which is preliminary data.</text>
</comment>
<dbReference type="AlphaFoldDB" id="A0AAV6YGP3"/>
<name>A0AAV6YGP3_ENGPU</name>
<feature type="non-terminal residue" evidence="1">
    <location>
        <position position="99"/>
    </location>
</feature>
<protein>
    <submittedName>
        <fullName evidence="1">Uncharacterized protein</fullName>
    </submittedName>
</protein>
<organism evidence="1 2">
    <name type="scientific">Engystomops pustulosus</name>
    <name type="common">Tungara frog</name>
    <name type="synonym">Physalaemus pustulosus</name>
    <dbReference type="NCBI Taxonomy" id="76066"/>
    <lineage>
        <taxon>Eukaryota</taxon>
        <taxon>Metazoa</taxon>
        <taxon>Chordata</taxon>
        <taxon>Craniata</taxon>
        <taxon>Vertebrata</taxon>
        <taxon>Euteleostomi</taxon>
        <taxon>Amphibia</taxon>
        <taxon>Batrachia</taxon>
        <taxon>Anura</taxon>
        <taxon>Neobatrachia</taxon>
        <taxon>Hyloidea</taxon>
        <taxon>Leptodactylidae</taxon>
        <taxon>Leiuperinae</taxon>
        <taxon>Engystomops</taxon>
    </lineage>
</organism>
<reference evidence="1" key="1">
    <citation type="thesis" date="2020" institute="ProQuest LLC" country="789 East Eisenhower Parkway, Ann Arbor, MI, USA">
        <title>Comparative Genomics and Chromosome Evolution.</title>
        <authorList>
            <person name="Mudd A.B."/>
        </authorList>
    </citation>
    <scope>NUCLEOTIDE SEQUENCE</scope>
    <source>
        <strain evidence="1">237g6f4</strain>
        <tissue evidence="1">Blood</tissue>
    </source>
</reference>
<evidence type="ECO:0000313" key="2">
    <source>
        <dbReference type="Proteomes" id="UP000824782"/>
    </source>
</evidence>
<gene>
    <name evidence="1" type="ORF">GDO81_028912</name>
</gene>
<dbReference type="EMBL" id="WNYA01071599">
    <property type="protein sequence ID" value="KAG8535293.1"/>
    <property type="molecule type" value="Genomic_DNA"/>
</dbReference>
<keyword evidence="2" id="KW-1185">Reference proteome</keyword>